<keyword evidence="2 6" id="KW-0812">Transmembrane</keyword>
<comment type="subcellular location">
    <subcellularLocation>
        <location evidence="1">Membrane</location>
        <topology evidence="1">Multi-pass membrane protein</topology>
    </subcellularLocation>
</comment>
<feature type="region of interest" description="Disordered" evidence="5">
    <location>
        <begin position="672"/>
        <end position="798"/>
    </location>
</feature>
<feature type="compositionally biased region" description="Basic and acidic residues" evidence="5">
    <location>
        <begin position="751"/>
        <end position="761"/>
    </location>
</feature>
<dbReference type="PANTHER" id="PTHR11040:SF41">
    <property type="entry name" value="ZINC TRANSPORTER 7"/>
    <property type="match status" value="1"/>
</dbReference>
<dbReference type="InterPro" id="IPR003689">
    <property type="entry name" value="ZIP"/>
</dbReference>
<feature type="transmembrane region" description="Helical" evidence="6">
    <location>
        <begin position="232"/>
        <end position="252"/>
    </location>
</feature>
<accession>A0ABQ5AZK2</accession>
<feature type="transmembrane region" description="Helical" evidence="6">
    <location>
        <begin position="278"/>
        <end position="297"/>
    </location>
</feature>
<gene>
    <name evidence="7" type="ORF">Tco_0841906</name>
</gene>
<feature type="compositionally biased region" description="Basic and acidic residues" evidence="5">
    <location>
        <begin position="715"/>
        <end position="728"/>
    </location>
</feature>
<protein>
    <submittedName>
        <fullName evidence="7">Fe(2+) transport protein 1-like protein</fullName>
    </submittedName>
</protein>
<keyword evidence="8" id="KW-1185">Reference proteome</keyword>
<reference evidence="7" key="2">
    <citation type="submission" date="2022-01" db="EMBL/GenBank/DDBJ databases">
        <authorList>
            <person name="Yamashiro T."/>
            <person name="Shiraishi A."/>
            <person name="Satake H."/>
            <person name="Nakayama K."/>
        </authorList>
    </citation>
    <scope>NUCLEOTIDE SEQUENCE</scope>
</reference>
<keyword evidence="4 6" id="KW-0472">Membrane</keyword>
<evidence type="ECO:0000256" key="1">
    <source>
        <dbReference type="ARBA" id="ARBA00004141"/>
    </source>
</evidence>
<evidence type="ECO:0000313" key="7">
    <source>
        <dbReference type="EMBL" id="GJT07444.1"/>
    </source>
</evidence>
<keyword evidence="3 6" id="KW-1133">Transmembrane helix</keyword>
<evidence type="ECO:0000256" key="4">
    <source>
        <dbReference type="ARBA" id="ARBA00023136"/>
    </source>
</evidence>
<dbReference type="Proteomes" id="UP001151760">
    <property type="component" value="Unassembled WGS sequence"/>
</dbReference>
<name>A0ABQ5AZK2_9ASTR</name>
<dbReference type="EMBL" id="BQNB010012751">
    <property type="protein sequence ID" value="GJT07444.1"/>
    <property type="molecule type" value="Genomic_DNA"/>
</dbReference>
<feature type="transmembrane region" description="Helical" evidence="6">
    <location>
        <begin position="100"/>
        <end position="117"/>
    </location>
</feature>
<comment type="caution">
    <text evidence="7">The sequence shown here is derived from an EMBL/GenBank/DDBJ whole genome shotgun (WGS) entry which is preliminary data.</text>
</comment>
<evidence type="ECO:0000256" key="5">
    <source>
        <dbReference type="SAM" id="MobiDB-lite"/>
    </source>
</evidence>
<feature type="compositionally biased region" description="Acidic residues" evidence="5">
    <location>
        <begin position="734"/>
        <end position="747"/>
    </location>
</feature>
<evidence type="ECO:0000256" key="2">
    <source>
        <dbReference type="ARBA" id="ARBA00022692"/>
    </source>
</evidence>
<proteinExistence type="predicted"/>
<evidence type="ECO:0000313" key="8">
    <source>
        <dbReference type="Proteomes" id="UP001151760"/>
    </source>
</evidence>
<dbReference type="Pfam" id="PF02535">
    <property type="entry name" value="Zip"/>
    <property type="match status" value="1"/>
</dbReference>
<reference evidence="7" key="1">
    <citation type="journal article" date="2022" name="Int. J. Mol. Sci.">
        <title>Draft Genome of Tanacetum Coccineum: Genomic Comparison of Closely Related Tanacetum-Family Plants.</title>
        <authorList>
            <person name="Yamashiro T."/>
            <person name="Shiraishi A."/>
            <person name="Nakayama K."/>
            <person name="Satake H."/>
        </authorList>
    </citation>
    <scope>NUCLEOTIDE SEQUENCE</scope>
</reference>
<evidence type="ECO:0000256" key="6">
    <source>
        <dbReference type="SAM" id="Phobius"/>
    </source>
</evidence>
<organism evidence="7 8">
    <name type="scientific">Tanacetum coccineum</name>
    <dbReference type="NCBI Taxonomy" id="301880"/>
    <lineage>
        <taxon>Eukaryota</taxon>
        <taxon>Viridiplantae</taxon>
        <taxon>Streptophyta</taxon>
        <taxon>Embryophyta</taxon>
        <taxon>Tracheophyta</taxon>
        <taxon>Spermatophyta</taxon>
        <taxon>Magnoliopsida</taxon>
        <taxon>eudicotyledons</taxon>
        <taxon>Gunneridae</taxon>
        <taxon>Pentapetalae</taxon>
        <taxon>asterids</taxon>
        <taxon>campanulids</taxon>
        <taxon>Asterales</taxon>
        <taxon>Asteraceae</taxon>
        <taxon>Asteroideae</taxon>
        <taxon>Anthemideae</taxon>
        <taxon>Anthemidinae</taxon>
        <taxon>Tanacetum</taxon>
    </lineage>
</organism>
<dbReference type="PANTHER" id="PTHR11040">
    <property type="entry name" value="ZINC/IRON TRANSPORTER"/>
    <property type="match status" value="1"/>
</dbReference>
<feature type="transmembrane region" description="Helical" evidence="6">
    <location>
        <begin position="168"/>
        <end position="188"/>
    </location>
</feature>
<evidence type="ECO:0000256" key="3">
    <source>
        <dbReference type="ARBA" id="ARBA00022989"/>
    </source>
</evidence>
<sequence length="852" mass="96021">MEGILSEIGGLGVPDPILNGYLAIEDMGFHSQARSAQTNPIHQFFQFQVVGLSNYEEKEDQFKKEPAYTFSLLIHDGTRIVEGSNSSWEWDELKLKTSQFPFTMFIAMMSAVGTLMIDSYMMSGFKKYSETNNGIKNRDPEMNIMGHCHGDVTSGVNDRASQLRRYRMVAQVLELGIVVHSVVIGLSMGASDNMCTISPLVAALCFHQFFEGTGLGRCILQADYEMKMKGILVFFFSMTTPLGIAFGVSWAAELHGMVDLLAADFLGKRLQDDMKFQAITYLVVLLGAGGMSVVQIFEDRAEIRKCNMRIVPTKTQKEATYQVVLDTLKLSPCYNAFTITADVPEIYMHQFWFTISKIKDTSSYKFDEPPSHEETVSFVKEISYKRDLQSITELFTDQCINHGEPSLLSSTDVFLGKLQDLINSDCQELKSCGGLYYKKNVDFLELIWEDIMYQVDNRYISAKRRTGMPYPRFTKAIIQHFFSEDKTISMRNKLFMHTIKDASVLGGLKFVSKHDDSQVYGKTIPNAMVFREIMETTTYTTYLAFSTRKAIPKKVRKRTKSATTSKKKGSLMADDNIISEDPDAALELAKSISKTEAEEQEAARLVLETHKCLAIEKSTRIRKQTCVIFKDISTVSKKKPLDQSQKLKGVQVMSVEECLVADTKKAIKASKLATGPQQTAGSSEGVGVMPEVPDEPTVVTGAHDDSEDSWGTESDIEKSDEQNIKEGDVPWIYSDDDEEDDNDDDQSIDIVHMDDDERTESYNEYQAMDDVENNDEDKAKEEKDTDQEPIQDKQAKDKEVKELRQVGLSTTLRASIRSEVLSAVNEYFGSSLGDALQKELQKHTEELRQEYS</sequence>